<dbReference type="SUPFAM" id="SSF54637">
    <property type="entry name" value="Thioesterase/thiol ester dehydrase-isomerase"/>
    <property type="match status" value="2"/>
</dbReference>
<dbReference type="RefSeq" id="WP_170163948.1">
    <property type="nucleotide sequence ID" value="NZ_REFR01000016.1"/>
</dbReference>
<reference evidence="3 4" key="1">
    <citation type="submission" date="2018-10" db="EMBL/GenBank/DDBJ databases">
        <title>Genomic Encyclopedia of Archaeal and Bacterial Type Strains, Phase II (KMG-II): from individual species to whole genera.</title>
        <authorList>
            <person name="Goeker M."/>
        </authorList>
    </citation>
    <scope>NUCLEOTIDE SEQUENCE [LARGE SCALE GENOMIC DNA]</scope>
    <source>
        <strain evidence="3 4">DSM 25217</strain>
    </source>
</reference>
<name>A0A3M0BY23_9PROT</name>
<sequence length="265" mass="29043">MSDLSFAETLDQIDSRSTNQSITVAENWLQGRTCYGGMSAAIAARAAATCIDDDRPLRSLLVAFVGPVGAGDTDLTAESLRHGKSVTLVESRLKQQGSVATQMTAAFGKPRDTVGAETIHVMEAEPRDSVPPAPFLDGVMPGFLKNFEIRWTGGGVPATGQKDTRLGMWVRHLDDMSRYPAECLTGIADVPPPLMMSHFDRRIMASSLTWSLEFICPPAEIRNDWFYLDYRLEAASQGYSQQSGRVFDANGRLLAVSHQCMTYFP</sequence>
<feature type="domain" description="Acyl-CoA thioesterase-like C-terminal" evidence="2">
    <location>
        <begin position="128"/>
        <end position="260"/>
    </location>
</feature>
<dbReference type="Gene3D" id="2.40.160.210">
    <property type="entry name" value="Acyl-CoA thioesterase, double hotdog domain"/>
    <property type="match status" value="1"/>
</dbReference>
<evidence type="ECO:0000259" key="2">
    <source>
        <dbReference type="Pfam" id="PF20789"/>
    </source>
</evidence>
<evidence type="ECO:0000313" key="3">
    <source>
        <dbReference type="EMBL" id="RMB01465.1"/>
    </source>
</evidence>
<dbReference type="AlphaFoldDB" id="A0A3M0BY23"/>
<dbReference type="Pfam" id="PF20789">
    <property type="entry name" value="4HBT_3C"/>
    <property type="match status" value="1"/>
</dbReference>
<dbReference type="Pfam" id="PF13622">
    <property type="entry name" value="4HBT_3"/>
    <property type="match status" value="1"/>
</dbReference>
<feature type="domain" description="Acyl-CoA thioesterase-like N-terminal HotDog" evidence="1">
    <location>
        <begin position="25"/>
        <end position="108"/>
    </location>
</feature>
<proteinExistence type="predicted"/>
<dbReference type="EMBL" id="REFR01000016">
    <property type="protein sequence ID" value="RMB01465.1"/>
    <property type="molecule type" value="Genomic_DNA"/>
</dbReference>
<evidence type="ECO:0000259" key="1">
    <source>
        <dbReference type="Pfam" id="PF13622"/>
    </source>
</evidence>
<gene>
    <name evidence="3" type="ORF">BXY39_3649</name>
</gene>
<comment type="caution">
    <text evidence="3">The sequence shown here is derived from an EMBL/GenBank/DDBJ whole genome shotgun (WGS) entry which is preliminary data.</text>
</comment>
<dbReference type="Proteomes" id="UP000271227">
    <property type="component" value="Unassembled WGS sequence"/>
</dbReference>
<dbReference type="InParanoid" id="A0A3M0BY23"/>
<dbReference type="InterPro" id="IPR042171">
    <property type="entry name" value="Acyl-CoA_hotdog"/>
</dbReference>
<dbReference type="InterPro" id="IPR029069">
    <property type="entry name" value="HotDog_dom_sf"/>
</dbReference>
<organism evidence="3 4">
    <name type="scientific">Eilatimonas milleporae</name>
    <dbReference type="NCBI Taxonomy" id="911205"/>
    <lineage>
        <taxon>Bacteria</taxon>
        <taxon>Pseudomonadati</taxon>
        <taxon>Pseudomonadota</taxon>
        <taxon>Alphaproteobacteria</taxon>
        <taxon>Kordiimonadales</taxon>
        <taxon>Kordiimonadaceae</taxon>
        <taxon>Eilatimonas</taxon>
    </lineage>
</organism>
<accession>A0A3M0BY23</accession>
<dbReference type="InterPro" id="IPR049449">
    <property type="entry name" value="TesB_ACOT8-like_N"/>
</dbReference>
<evidence type="ECO:0000313" key="4">
    <source>
        <dbReference type="Proteomes" id="UP000271227"/>
    </source>
</evidence>
<keyword evidence="4" id="KW-1185">Reference proteome</keyword>
<protein>
    <submittedName>
        <fullName evidence="3">Acyl-CoA thioesterase</fullName>
    </submittedName>
</protein>
<dbReference type="InterPro" id="IPR049450">
    <property type="entry name" value="ACOT8-like_C"/>
</dbReference>